<dbReference type="AlphaFoldDB" id="A0A8J5ISC2"/>
<accession>A0A8J5ISC2</accession>
<comment type="caution">
    <text evidence="3">The sequence shown here is derived from an EMBL/GenBank/DDBJ whole genome shotgun (WGS) entry which is preliminary data.</text>
</comment>
<dbReference type="Proteomes" id="UP000709295">
    <property type="component" value="Unassembled WGS sequence"/>
</dbReference>
<protein>
    <submittedName>
        <fullName evidence="3">Uncharacterized protein</fullName>
    </submittedName>
</protein>
<sequence>MSLTTGDANGQHSATEMEKKATPVLTAEANCLCAVYRSPEQERVNYLEGRLIELMKELENEKSENERLTAALDERDDLLSESRTELIQAYETSMQIRADMLELLQKLQHRRTDFEAELLAETTALHIALKARELHRHMLKQLQAVDEPEDHHEQKKTARPGMQGETKGAVVGDAEDLRRQATKMVADLERQGGAMRELRGDYERTLDTIYELETQRREGELTSFILAGVLAAERETAVQKLEMELSGAKDEKQP</sequence>
<feature type="coiled-coil region" evidence="1">
    <location>
        <begin position="44"/>
        <end position="117"/>
    </location>
</feature>
<organism evidence="3 4">
    <name type="scientific">Phytophthora aleatoria</name>
    <dbReference type="NCBI Taxonomy" id="2496075"/>
    <lineage>
        <taxon>Eukaryota</taxon>
        <taxon>Sar</taxon>
        <taxon>Stramenopiles</taxon>
        <taxon>Oomycota</taxon>
        <taxon>Peronosporomycetes</taxon>
        <taxon>Peronosporales</taxon>
        <taxon>Peronosporaceae</taxon>
        <taxon>Phytophthora</taxon>
    </lineage>
</organism>
<dbReference type="EMBL" id="JAENGY010000192">
    <property type="protein sequence ID" value="KAG6970066.1"/>
    <property type="molecule type" value="Genomic_DNA"/>
</dbReference>
<evidence type="ECO:0000256" key="1">
    <source>
        <dbReference type="SAM" id="Coils"/>
    </source>
</evidence>
<proteinExistence type="predicted"/>
<gene>
    <name evidence="3" type="ORF">JG688_00005045</name>
</gene>
<evidence type="ECO:0000313" key="4">
    <source>
        <dbReference type="Proteomes" id="UP000709295"/>
    </source>
</evidence>
<evidence type="ECO:0000256" key="2">
    <source>
        <dbReference type="SAM" id="MobiDB-lite"/>
    </source>
</evidence>
<reference evidence="3" key="1">
    <citation type="submission" date="2021-01" db="EMBL/GenBank/DDBJ databases">
        <title>Phytophthora aleatoria, a newly-described species from Pinus radiata is distinct from Phytophthora cactorum isolates based on comparative genomics.</title>
        <authorList>
            <person name="Mcdougal R."/>
            <person name="Panda P."/>
            <person name="Williams N."/>
            <person name="Studholme D.J."/>
        </authorList>
    </citation>
    <scope>NUCLEOTIDE SEQUENCE</scope>
    <source>
        <strain evidence="3">NZFS 4037</strain>
    </source>
</reference>
<keyword evidence="1" id="KW-0175">Coiled coil</keyword>
<evidence type="ECO:0000313" key="3">
    <source>
        <dbReference type="EMBL" id="KAG6970066.1"/>
    </source>
</evidence>
<feature type="region of interest" description="Disordered" evidence="2">
    <location>
        <begin position="146"/>
        <end position="169"/>
    </location>
</feature>
<name>A0A8J5ISC2_9STRA</name>
<keyword evidence="4" id="KW-1185">Reference proteome</keyword>